<evidence type="ECO:0000313" key="2">
    <source>
        <dbReference type="EMBL" id="OHA85420.1"/>
    </source>
</evidence>
<sequence>MVEERHIEEVPMTHQRPLVLLAVLAILVSLWYPKYLERMSDNFDQFMTASMVAANAYDTTDVQGWNELYQNATNDKARAIIKKLVIEQALMEAIQKGRAAEDVRIKELEEVLEQSQAR</sequence>
<keyword evidence="1" id="KW-1133">Transmembrane helix</keyword>
<keyword evidence="1" id="KW-0812">Transmembrane</keyword>
<dbReference type="EMBL" id="MHUZ01000024">
    <property type="protein sequence ID" value="OHA85420.1"/>
    <property type="molecule type" value="Genomic_DNA"/>
</dbReference>
<feature type="transmembrane region" description="Helical" evidence="1">
    <location>
        <begin position="15"/>
        <end position="32"/>
    </location>
</feature>
<keyword evidence="1" id="KW-0472">Membrane</keyword>
<accession>A0A1G2SK58</accession>
<protein>
    <submittedName>
        <fullName evidence="2">Uncharacterized protein</fullName>
    </submittedName>
</protein>
<gene>
    <name evidence="2" type="ORF">A2591_03000</name>
</gene>
<evidence type="ECO:0000313" key="3">
    <source>
        <dbReference type="Proteomes" id="UP000178168"/>
    </source>
</evidence>
<reference evidence="2 3" key="1">
    <citation type="journal article" date="2016" name="Nat. Commun.">
        <title>Thousands of microbial genomes shed light on interconnected biogeochemical processes in an aquifer system.</title>
        <authorList>
            <person name="Anantharaman K."/>
            <person name="Brown C.T."/>
            <person name="Hug L.A."/>
            <person name="Sharon I."/>
            <person name="Castelle C.J."/>
            <person name="Probst A.J."/>
            <person name="Thomas B.C."/>
            <person name="Singh A."/>
            <person name="Wilkins M.J."/>
            <person name="Karaoz U."/>
            <person name="Brodie E.L."/>
            <person name="Williams K.H."/>
            <person name="Hubbard S.S."/>
            <person name="Banfield J.F."/>
        </authorList>
    </citation>
    <scope>NUCLEOTIDE SEQUENCE [LARGE SCALE GENOMIC DNA]</scope>
</reference>
<dbReference type="Proteomes" id="UP000178168">
    <property type="component" value="Unassembled WGS sequence"/>
</dbReference>
<organism evidence="2 3">
    <name type="scientific">Candidatus Yonathbacteria bacterium RIFOXYD1_FULL_52_36</name>
    <dbReference type="NCBI Taxonomy" id="1802730"/>
    <lineage>
        <taxon>Bacteria</taxon>
        <taxon>Candidatus Yonathiibacteriota</taxon>
    </lineage>
</organism>
<dbReference type="STRING" id="1802730.A2591_03000"/>
<evidence type="ECO:0000256" key="1">
    <source>
        <dbReference type="SAM" id="Phobius"/>
    </source>
</evidence>
<comment type="caution">
    <text evidence="2">The sequence shown here is derived from an EMBL/GenBank/DDBJ whole genome shotgun (WGS) entry which is preliminary data.</text>
</comment>
<name>A0A1G2SK58_9BACT</name>
<dbReference type="AlphaFoldDB" id="A0A1G2SK58"/>
<proteinExistence type="predicted"/>